<dbReference type="Gene3D" id="3.30.450.20">
    <property type="entry name" value="PAS domain"/>
    <property type="match status" value="1"/>
</dbReference>
<dbReference type="Proteomes" id="UP000198960">
    <property type="component" value="Unassembled WGS sequence"/>
</dbReference>
<dbReference type="FunFam" id="3.30.70.270:FF:000001">
    <property type="entry name" value="Diguanylate cyclase domain protein"/>
    <property type="match status" value="1"/>
</dbReference>
<dbReference type="NCBIfam" id="TIGR00229">
    <property type="entry name" value="sensory_box"/>
    <property type="match status" value="1"/>
</dbReference>
<dbReference type="PROSITE" id="PS50112">
    <property type="entry name" value="PAS"/>
    <property type="match status" value="1"/>
</dbReference>
<dbReference type="PROSITE" id="PS50113">
    <property type="entry name" value="PAC"/>
    <property type="match status" value="1"/>
</dbReference>
<dbReference type="EMBL" id="FOEE01000011">
    <property type="protein sequence ID" value="SEP11834.1"/>
    <property type="molecule type" value="Genomic_DNA"/>
</dbReference>
<gene>
    <name evidence="4" type="ORF">SAMN05660991_03347</name>
</gene>
<evidence type="ECO:0000313" key="4">
    <source>
        <dbReference type="EMBL" id="SEP11834.1"/>
    </source>
</evidence>
<dbReference type="CDD" id="cd01949">
    <property type="entry name" value="GGDEF"/>
    <property type="match status" value="1"/>
</dbReference>
<evidence type="ECO:0000259" key="1">
    <source>
        <dbReference type="PROSITE" id="PS50112"/>
    </source>
</evidence>
<dbReference type="InterPro" id="IPR052155">
    <property type="entry name" value="Biofilm_reg_signaling"/>
</dbReference>
<dbReference type="InterPro" id="IPR000700">
    <property type="entry name" value="PAS-assoc_C"/>
</dbReference>
<dbReference type="Pfam" id="PF00990">
    <property type="entry name" value="GGDEF"/>
    <property type="match status" value="1"/>
</dbReference>
<dbReference type="NCBIfam" id="TIGR00254">
    <property type="entry name" value="GGDEF"/>
    <property type="match status" value="1"/>
</dbReference>
<dbReference type="Gene3D" id="3.30.70.270">
    <property type="match status" value="1"/>
</dbReference>
<organism evidence="4 5">
    <name type="scientific">Trujillonella endophytica</name>
    <dbReference type="NCBI Taxonomy" id="673521"/>
    <lineage>
        <taxon>Bacteria</taxon>
        <taxon>Bacillati</taxon>
        <taxon>Actinomycetota</taxon>
        <taxon>Actinomycetes</taxon>
        <taxon>Geodermatophilales</taxon>
        <taxon>Geodermatophilaceae</taxon>
        <taxon>Trujillonella</taxon>
    </lineage>
</organism>
<dbReference type="InterPro" id="IPR029787">
    <property type="entry name" value="Nucleotide_cyclase"/>
</dbReference>
<dbReference type="SMART" id="SM00091">
    <property type="entry name" value="PAS"/>
    <property type="match status" value="1"/>
</dbReference>
<proteinExistence type="predicted"/>
<evidence type="ECO:0000313" key="5">
    <source>
        <dbReference type="Proteomes" id="UP000198960"/>
    </source>
</evidence>
<dbReference type="CDD" id="cd00130">
    <property type="entry name" value="PAS"/>
    <property type="match status" value="1"/>
</dbReference>
<dbReference type="Pfam" id="PF08448">
    <property type="entry name" value="PAS_4"/>
    <property type="match status" value="1"/>
</dbReference>
<feature type="domain" description="PAC" evidence="2">
    <location>
        <begin position="88"/>
        <end position="140"/>
    </location>
</feature>
<sequence length="299" mass="32010">MAKRSVTAVVAGERPPCVREAFGRAPLGMAICDPGGTLLEVNAELERLLGRPAAELIGTCLYDLTDPEELAAVREATAGLHAEPGQVARVESRLVRGDGSGVPVQLTSTRVAEQPGDPTHLVMVVEDITARKLLETELVHRSLHDALTGLPNRTLFADRLRHALERGHREQTPTCVLTVDLDGFKDVNDRYGHPMGDAVLVAFAARLTSVLRASDTAARLGGDEFSIVCENTERADAEVLAERLRTTLVDPLDIGGTLIAVGMSVGIGTVEPGADPDVACEQVVRAADDAMYADKQRRR</sequence>
<dbReference type="InterPro" id="IPR000014">
    <property type="entry name" value="PAS"/>
</dbReference>
<feature type="domain" description="GGDEF" evidence="3">
    <location>
        <begin position="172"/>
        <end position="299"/>
    </location>
</feature>
<name>A0A1H8V985_9ACTN</name>
<dbReference type="PROSITE" id="PS50887">
    <property type="entry name" value="GGDEF"/>
    <property type="match status" value="1"/>
</dbReference>
<evidence type="ECO:0000259" key="3">
    <source>
        <dbReference type="PROSITE" id="PS50887"/>
    </source>
</evidence>
<dbReference type="InterPro" id="IPR000160">
    <property type="entry name" value="GGDEF_dom"/>
</dbReference>
<dbReference type="AlphaFoldDB" id="A0A1H8V985"/>
<dbReference type="PANTHER" id="PTHR44757">
    <property type="entry name" value="DIGUANYLATE CYCLASE DGCP"/>
    <property type="match status" value="1"/>
</dbReference>
<dbReference type="InterPro" id="IPR013656">
    <property type="entry name" value="PAS_4"/>
</dbReference>
<dbReference type="PANTHER" id="PTHR44757:SF2">
    <property type="entry name" value="BIOFILM ARCHITECTURE MAINTENANCE PROTEIN MBAA"/>
    <property type="match status" value="1"/>
</dbReference>
<dbReference type="SMART" id="SM00267">
    <property type="entry name" value="GGDEF"/>
    <property type="match status" value="1"/>
</dbReference>
<dbReference type="InterPro" id="IPR035965">
    <property type="entry name" value="PAS-like_dom_sf"/>
</dbReference>
<dbReference type="InterPro" id="IPR001610">
    <property type="entry name" value="PAC"/>
</dbReference>
<feature type="domain" description="PAS" evidence="1">
    <location>
        <begin position="33"/>
        <end position="75"/>
    </location>
</feature>
<reference evidence="5" key="1">
    <citation type="submission" date="2016-10" db="EMBL/GenBank/DDBJ databases">
        <authorList>
            <person name="Varghese N."/>
            <person name="Submissions S."/>
        </authorList>
    </citation>
    <scope>NUCLEOTIDE SEQUENCE [LARGE SCALE GENOMIC DNA]</scope>
    <source>
        <strain evidence="5">DSM 45413</strain>
    </source>
</reference>
<evidence type="ECO:0000259" key="2">
    <source>
        <dbReference type="PROSITE" id="PS50113"/>
    </source>
</evidence>
<accession>A0A1H8V985</accession>
<dbReference type="InterPro" id="IPR043128">
    <property type="entry name" value="Rev_trsase/Diguanyl_cyclase"/>
</dbReference>
<dbReference type="SUPFAM" id="SSF55073">
    <property type="entry name" value="Nucleotide cyclase"/>
    <property type="match status" value="1"/>
</dbReference>
<dbReference type="SMART" id="SM00086">
    <property type="entry name" value="PAC"/>
    <property type="match status" value="1"/>
</dbReference>
<dbReference type="SUPFAM" id="SSF55785">
    <property type="entry name" value="PYP-like sensor domain (PAS domain)"/>
    <property type="match status" value="1"/>
</dbReference>
<dbReference type="RefSeq" id="WP_244524731.1">
    <property type="nucleotide sequence ID" value="NZ_FOEE01000011.1"/>
</dbReference>
<dbReference type="STRING" id="673521.SAMN05660991_03347"/>
<keyword evidence="5" id="KW-1185">Reference proteome</keyword>
<protein>
    <submittedName>
        <fullName evidence="4">PAS domain S-box-containing protein/diguanylate cyclase (GGDEF) domain-containing protein</fullName>
    </submittedName>
</protein>